<reference evidence="2 3" key="1">
    <citation type="submission" date="2018-10" db="EMBL/GenBank/DDBJ databases">
        <title>Natronolimnobius sp. XQ-INN 246 isolated from Inner Mongolia Autonomous Region of China.</title>
        <authorList>
            <person name="Xue Q."/>
        </authorList>
    </citation>
    <scope>NUCLEOTIDE SEQUENCE [LARGE SCALE GENOMIC DNA]</scope>
    <source>
        <strain evidence="2 3">XQ-INN 246</strain>
    </source>
</reference>
<comment type="caution">
    <text evidence="2">The sequence shown here is derived from an EMBL/GenBank/DDBJ whole genome shotgun (WGS) entry which is preliminary data.</text>
</comment>
<dbReference type="Proteomes" id="UP000318864">
    <property type="component" value="Unassembled WGS sequence"/>
</dbReference>
<gene>
    <name evidence="2" type="ORF">D8Y22_00285</name>
</gene>
<evidence type="ECO:0000313" key="3">
    <source>
        <dbReference type="Proteomes" id="UP000318864"/>
    </source>
</evidence>
<accession>A0A4S3TV93</accession>
<dbReference type="AlphaFoldDB" id="A0A4S3TV93"/>
<keyword evidence="3" id="KW-1185">Reference proteome</keyword>
<organism evidence="2 3">
    <name type="scientific">Salinadaptatus halalkaliphilus</name>
    <dbReference type="NCBI Taxonomy" id="2419781"/>
    <lineage>
        <taxon>Archaea</taxon>
        <taxon>Methanobacteriati</taxon>
        <taxon>Methanobacteriota</taxon>
        <taxon>Stenosarchaea group</taxon>
        <taxon>Halobacteria</taxon>
        <taxon>Halobacteriales</taxon>
        <taxon>Natrialbaceae</taxon>
        <taxon>Salinadaptatus</taxon>
    </lineage>
</organism>
<dbReference type="EMBL" id="RBZW01000003">
    <property type="protein sequence ID" value="THE66608.1"/>
    <property type="molecule type" value="Genomic_DNA"/>
</dbReference>
<proteinExistence type="predicted"/>
<evidence type="ECO:0000313" key="2">
    <source>
        <dbReference type="EMBL" id="THE66608.1"/>
    </source>
</evidence>
<name>A0A4S3TV93_9EURY</name>
<sequence length="61" mass="6684">MTRQSTRGAKTLPKRAEAKTDPTAGGRHSDRRGTRRRNRIAAPIDLGSAVGRIGRSRRDVS</sequence>
<protein>
    <submittedName>
        <fullName evidence="2">Uncharacterized protein</fullName>
    </submittedName>
</protein>
<evidence type="ECO:0000256" key="1">
    <source>
        <dbReference type="SAM" id="MobiDB-lite"/>
    </source>
</evidence>
<feature type="region of interest" description="Disordered" evidence="1">
    <location>
        <begin position="1"/>
        <end position="61"/>
    </location>
</feature>